<feature type="region of interest" description="Disordered" evidence="1">
    <location>
        <begin position="1"/>
        <end position="87"/>
    </location>
</feature>
<protein>
    <submittedName>
        <fullName evidence="2">Uncharacterized protein</fullName>
    </submittedName>
</protein>
<evidence type="ECO:0000256" key="1">
    <source>
        <dbReference type="SAM" id="MobiDB-lite"/>
    </source>
</evidence>
<name>A0A9P8KZE9_9PEZI</name>
<evidence type="ECO:0000313" key="2">
    <source>
        <dbReference type="EMBL" id="KAH0538873.1"/>
    </source>
</evidence>
<dbReference type="EMBL" id="JAGHQM010003902">
    <property type="protein sequence ID" value="KAH0538873.1"/>
    <property type="molecule type" value="Genomic_DNA"/>
</dbReference>
<reference evidence="2" key="1">
    <citation type="submission" date="2021-03" db="EMBL/GenBank/DDBJ databases">
        <title>Comparative genomics and phylogenomic investigation of the class Geoglossomycetes provide insights into ecological specialization and systematics.</title>
        <authorList>
            <person name="Melie T."/>
            <person name="Pirro S."/>
            <person name="Miller A.N."/>
            <person name="Quandt A."/>
        </authorList>
    </citation>
    <scope>NUCLEOTIDE SEQUENCE</scope>
    <source>
        <strain evidence="2">CAQ_001_2017</strain>
    </source>
</reference>
<gene>
    <name evidence="2" type="ORF">GP486_008751</name>
</gene>
<feature type="non-terminal residue" evidence="2">
    <location>
        <position position="214"/>
    </location>
</feature>
<evidence type="ECO:0000313" key="3">
    <source>
        <dbReference type="Proteomes" id="UP000750711"/>
    </source>
</evidence>
<dbReference type="AlphaFoldDB" id="A0A9P8KZE9"/>
<organism evidence="2 3">
    <name type="scientific">Trichoglossum hirsutum</name>
    <dbReference type="NCBI Taxonomy" id="265104"/>
    <lineage>
        <taxon>Eukaryota</taxon>
        <taxon>Fungi</taxon>
        <taxon>Dikarya</taxon>
        <taxon>Ascomycota</taxon>
        <taxon>Pezizomycotina</taxon>
        <taxon>Geoglossomycetes</taxon>
        <taxon>Geoglossales</taxon>
        <taxon>Geoglossaceae</taxon>
        <taxon>Trichoglossum</taxon>
    </lineage>
</organism>
<proteinExistence type="predicted"/>
<comment type="caution">
    <text evidence="2">The sequence shown here is derived from an EMBL/GenBank/DDBJ whole genome shotgun (WGS) entry which is preliminary data.</text>
</comment>
<keyword evidence="3" id="KW-1185">Reference proteome</keyword>
<feature type="compositionally biased region" description="Polar residues" evidence="1">
    <location>
        <begin position="67"/>
        <end position="82"/>
    </location>
</feature>
<sequence>MAMSPSPEIDLSPPEFDDDDYPPTPAGSFSGRSSLARDGSMVDPVATVHHHNRAASPPLEGDEREFTQTATSMHQKRSMSQDNDAEREGADSIIMTIEGMDGQEDPHIHIPVGDESEENSEQKNSEVAAALFGSHAHQPTMNHHSHTSPVVRPMTAGVQATSKHFIKQELIHSEEMDIDSDGRISLMSTTGFVPWAGEMLSPESVELEELDDLL</sequence>
<dbReference type="Proteomes" id="UP000750711">
    <property type="component" value="Unassembled WGS sequence"/>
</dbReference>
<accession>A0A9P8KZE9</accession>